<evidence type="ECO:0000256" key="4">
    <source>
        <dbReference type="ARBA" id="ARBA00022989"/>
    </source>
</evidence>
<dbReference type="PANTHER" id="PTHR30572">
    <property type="entry name" value="MEMBRANE COMPONENT OF TRANSPORTER-RELATED"/>
    <property type="match status" value="1"/>
</dbReference>
<name>C7HT56_9FIRM</name>
<feature type="transmembrane region" description="Helical" evidence="7">
    <location>
        <begin position="766"/>
        <end position="788"/>
    </location>
</feature>
<gene>
    <name evidence="9" type="ORF">HMPREF0078_0457</name>
</gene>
<evidence type="ECO:0000256" key="1">
    <source>
        <dbReference type="ARBA" id="ARBA00004651"/>
    </source>
</evidence>
<dbReference type="GO" id="GO:0022857">
    <property type="term" value="F:transmembrane transporter activity"/>
    <property type="evidence" value="ECO:0007669"/>
    <property type="project" value="TreeGrafter"/>
</dbReference>
<dbReference type="AlphaFoldDB" id="C7HT56"/>
<feature type="transmembrane region" description="Helical" evidence="7">
    <location>
        <begin position="728"/>
        <end position="746"/>
    </location>
</feature>
<dbReference type="EMBL" id="ACXU01000005">
    <property type="protein sequence ID" value="EEU13322.1"/>
    <property type="molecule type" value="Genomic_DNA"/>
</dbReference>
<dbReference type="HOGENOM" id="CLU_010964_1_0_9"/>
<dbReference type="Proteomes" id="UP000003821">
    <property type="component" value="Unassembled WGS sequence"/>
</dbReference>
<dbReference type="InterPro" id="IPR003838">
    <property type="entry name" value="ABC3_permease_C"/>
</dbReference>
<accession>C7HT56</accession>
<comment type="caution">
    <text evidence="9">The sequence shown here is derived from an EMBL/GenBank/DDBJ whole genome shotgun (WGS) entry which is preliminary data.</text>
</comment>
<evidence type="ECO:0000256" key="5">
    <source>
        <dbReference type="ARBA" id="ARBA00023136"/>
    </source>
</evidence>
<dbReference type="eggNOG" id="COG0577">
    <property type="taxonomic scope" value="Bacteria"/>
</dbReference>
<feature type="transmembrane region" description="Helical" evidence="7">
    <location>
        <begin position="669"/>
        <end position="690"/>
    </location>
</feature>
<dbReference type="InterPro" id="IPR050250">
    <property type="entry name" value="Macrolide_Exporter_MacB"/>
</dbReference>
<dbReference type="PANTHER" id="PTHR30572:SF4">
    <property type="entry name" value="ABC TRANSPORTER PERMEASE YTRF"/>
    <property type="match status" value="1"/>
</dbReference>
<dbReference type="GO" id="GO:0005886">
    <property type="term" value="C:plasma membrane"/>
    <property type="evidence" value="ECO:0007669"/>
    <property type="project" value="UniProtKB-SubCell"/>
</dbReference>
<keyword evidence="10" id="KW-1185">Reference proteome</keyword>
<dbReference type="eggNOG" id="COG4591">
    <property type="taxonomic scope" value="Bacteria"/>
</dbReference>
<dbReference type="Pfam" id="PF02687">
    <property type="entry name" value="FtsX"/>
    <property type="match status" value="1"/>
</dbReference>
<protein>
    <submittedName>
        <fullName evidence="9">Efflux ABC transporter, permease protein</fullName>
    </submittedName>
</protein>
<keyword evidence="5 7" id="KW-0472">Membrane</keyword>
<keyword evidence="4 7" id="KW-1133">Transmembrane helix</keyword>
<keyword evidence="3 7" id="KW-0812">Transmembrane</keyword>
<feature type="transmembrane region" description="Helical" evidence="7">
    <location>
        <begin position="340"/>
        <end position="359"/>
    </location>
</feature>
<feature type="transmembrane region" description="Helical" evidence="7">
    <location>
        <begin position="252"/>
        <end position="277"/>
    </location>
</feature>
<evidence type="ECO:0000256" key="7">
    <source>
        <dbReference type="SAM" id="Phobius"/>
    </source>
</evidence>
<reference evidence="9 10" key="1">
    <citation type="submission" date="2009-08" db="EMBL/GenBank/DDBJ databases">
        <authorList>
            <person name="Muzny D."/>
            <person name="Qin X."/>
            <person name="Deng J."/>
            <person name="Jiang H."/>
            <person name="Liu Y."/>
            <person name="Qu J."/>
            <person name="Song X.-Z."/>
            <person name="Zhang L."/>
            <person name="Thornton R."/>
            <person name="Coyle M."/>
            <person name="Francisco L."/>
            <person name="Jackson L."/>
            <person name="Javaid M."/>
            <person name="Korchina V."/>
            <person name="Kovar C."/>
            <person name="Mata R."/>
            <person name="Mathew T."/>
            <person name="Ngo R."/>
            <person name="Nguyen L."/>
            <person name="Nguyen N."/>
            <person name="Okwuonu G."/>
            <person name="Ongeri F."/>
            <person name="Pham C."/>
            <person name="Simmons D."/>
            <person name="Wilczek-Boney K."/>
            <person name="Hale W."/>
            <person name="Jakkamsetti A."/>
            <person name="Pham P."/>
            <person name="Ruth R."/>
            <person name="San Lucas F."/>
            <person name="Warren J."/>
            <person name="Zhang J."/>
            <person name="Zhao Z."/>
            <person name="Zhou C."/>
            <person name="Zhu D."/>
            <person name="Lee S."/>
            <person name="Bess C."/>
            <person name="Blankenburg K."/>
            <person name="Forbes L."/>
            <person name="Fu Q."/>
            <person name="Gubbala S."/>
            <person name="Hirani K."/>
            <person name="Jayaseelan J.C."/>
            <person name="Lara F."/>
            <person name="Munidasa M."/>
            <person name="Palculict T."/>
            <person name="Patil S."/>
            <person name="Pu L.-L."/>
            <person name="Saada N."/>
            <person name="Tang L."/>
            <person name="Weissenberger G."/>
            <person name="Zhu Y."/>
            <person name="Hemphill L."/>
            <person name="Shang Y."/>
            <person name="Youmans B."/>
            <person name="Ayvaz T."/>
            <person name="Ross M."/>
            <person name="Santibanez J."/>
            <person name="Aqrawi P."/>
            <person name="Gross S."/>
            <person name="Joshi V."/>
            <person name="Fowler G."/>
            <person name="Nazareth L."/>
            <person name="Reid J."/>
            <person name="Worley K."/>
            <person name="Petrosino J."/>
            <person name="Highlander S."/>
            <person name="Gibbs R."/>
            <person name="Gibbs R."/>
        </authorList>
    </citation>
    <scope>NUCLEOTIDE SEQUENCE [LARGE SCALE GENOMIC DNA]</scope>
    <source>
        <strain evidence="9 10">ATCC 51170</strain>
    </source>
</reference>
<feature type="domain" description="ABC3 transporter permease C-terminal" evidence="8">
    <location>
        <begin position="257"/>
        <end position="365"/>
    </location>
</feature>
<evidence type="ECO:0000313" key="9">
    <source>
        <dbReference type="EMBL" id="EEU13322.1"/>
    </source>
</evidence>
<organism evidence="9 10">
    <name type="scientific">Anaerococcus vaginalis ATCC 51170</name>
    <dbReference type="NCBI Taxonomy" id="655811"/>
    <lineage>
        <taxon>Bacteria</taxon>
        <taxon>Bacillati</taxon>
        <taxon>Bacillota</taxon>
        <taxon>Tissierellia</taxon>
        <taxon>Tissierellales</taxon>
        <taxon>Peptoniphilaceae</taxon>
        <taxon>Anaerococcus</taxon>
    </lineage>
</organism>
<feature type="transmembrane region" description="Helical" evidence="7">
    <location>
        <begin position="415"/>
        <end position="435"/>
    </location>
</feature>
<evidence type="ECO:0000259" key="8">
    <source>
        <dbReference type="Pfam" id="PF02687"/>
    </source>
</evidence>
<evidence type="ECO:0000256" key="6">
    <source>
        <dbReference type="ARBA" id="ARBA00038076"/>
    </source>
</evidence>
<sequence>MVKLWRIKKMKNNILKTYVKRDLKVNKIKSSTILLTIILSFVFISIMSLYSISAKLMFQEKLENGHQASLIKVNPKQVEGIKSEKSIKKAGIGYIFPEVSIGDINLRVAYMDSDLRDLGNVNSIEGSYPQKDNEIIVSENYLKRINKKIGIRESINLNLGNGSKKYIISGILYKEGVEGTYPIFVSKSYVDKFGQVDNYLVQLSMKSPNSYSEDMLKNEINSIAAKYKVEESDVHFFDMYFSYMNLVNTDQYIMLLILAVLLGVVSYLIIHNILYVFTLEDRKNIAILRLIGASRKQSMIILNKRILYIGLIGICLGILGTFSIFFINNRNGLIFLLEHNPLYIIVTLILSSLYIFMVLKSSAISIRKDINRISAKELFTSGQSTSHLVKRKENSFVTPKFIAWLNIKRDPRKTITMILSLSIGGVLLVSSYAFLKSFDPEQLARKSYTNYEISIMSNEDSILGSSNDEINGDMEKRNPLDNNLIRSLEEIDNVEKIEVVKGTNATFVSPNGNSEDLSIVGYTHQQESFLNNKLIEGNTSYSKLTKEKGVIVNQPKEIKKYYGWDVQIGDEVKFQQNGKDFTAKVMGITDTLSSGIYFYIPDNSLNYFGDNNTNFNYELRLELKDKTLKAQKSTVNKVKQLINMHPLKMETYLNAVDEYKVSLKTSKKFLLSITILILIMGVGNLINTYFTNVISRKKEISFLNLVGMSKSQRISMLMNENRYYMKRILIITLIGGVIISYGLHVYTNNDPILGGLQYRFPIVEFILYSIIMYVIGRIVLRIVDTILITKRK</sequence>
<evidence type="ECO:0000256" key="3">
    <source>
        <dbReference type="ARBA" id="ARBA00022692"/>
    </source>
</evidence>
<keyword evidence="2" id="KW-1003">Cell membrane</keyword>
<proteinExistence type="inferred from homology"/>
<evidence type="ECO:0000256" key="2">
    <source>
        <dbReference type="ARBA" id="ARBA00022475"/>
    </source>
</evidence>
<comment type="subcellular location">
    <subcellularLocation>
        <location evidence="1">Cell membrane</location>
        <topology evidence="1">Multi-pass membrane protein</topology>
    </subcellularLocation>
</comment>
<feature type="transmembrane region" description="Helical" evidence="7">
    <location>
        <begin position="33"/>
        <end position="52"/>
    </location>
</feature>
<feature type="transmembrane region" description="Helical" evidence="7">
    <location>
        <begin position="306"/>
        <end position="328"/>
    </location>
</feature>
<evidence type="ECO:0000313" key="10">
    <source>
        <dbReference type="Proteomes" id="UP000003821"/>
    </source>
</evidence>
<comment type="similarity">
    <text evidence="6">Belongs to the ABC-4 integral membrane protein family.</text>
</comment>